<evidence type="ECO:0000259" key="7">
    <source>
        <dbReference type="PROSITE" id="PS50199"/>
    </source>
</evidence>
<dbReference type="InterPro" id="IPR029787">
    <property type="entry name" value="Nucleotide_cyclase"/>
</dbReference>
<dbReference type="InterPro" id="IPR010982">
    <property type="entry name" value="Lambda_DNA-bd_dom_sf"/>
</dbReference>
<dbReference type="PANTHER" id="PTHR16305">
    <property type="entry name" value="TESTICULAR SOLUBLE ADENYLYL CYCLASE"/>
    <property type="match status" value="1"/>
</dbReference>
<evidence type="ECO:0000259" key="6">
    <source>
        <dbReference type="PROSITE" id="PS50125"/>
    </source>
</evidence>
<evidence type="ECO:0000256" key="3">
    <source>
        <dbReference type="ARBA" id="ARBA00022771"/>
    </source>
</evidence>
<keyword evidence="4" id="KW-0862">Zinc</keyword>
<dbReference type="SUPFAM" id="SSF55073">
    <property type="entry name" value="Nucleotide cyclase"/>
    <property type="match status" value="1"/>
</dbReference>
<name>A0ABY2B883_9ACTN</name>
<sequence>MSAEGPGSFGALLRRYRIAAGLTQEALADRAGLSVRGIADLERGVRRFPHFHTLRCLAEALELAPDDRVLLVAAGKRQPRSVEPAAEVGGWRCGRCEHKNISEARFCVECGFARGVACPACGIVGDPADRFCSACGASRTAGAKVNIDVPQARIAVGSTAERVAAAEGEHKQATVLFCRLADPAALVGSLGHERMLSFLDSFFEQAVVEVRRFEGTVSSFLNDGFVALFGVPVAHEDHARRGVLAALGLLRALGERSRGMLRIGLNTGLVAVARIGAGADRRVTAVGETTTVAGLLQQQAEPGTIVIGPATARLVTGYVRLVELGRVPLPGIDELVETFRVTGVGPRRSPIEGLGARALSRFVGRDLELRTLHDALDQVAVSPELSARRALSEFNGRDDELAALHGPLAKVEAGQGQVVGVVGEPGIGKSRLVYEFRRSLGNRQVSYLEGRCLSYGGSVPYLPIVDVVRANCGIVEADAPGVVAEKVRFGLQEVGLDADGHAPYVLHLLGIGEGAPGLRQLSAEAIKARTFETLRAWSLHGSRRRPLIIAIEDLHWIDRSSEEYLASLAESVPGAPVLLLCTWRPGYRPPWSEHSYVTQLALRRLGPRDSLSVVRSVLGDDRVPEALARVILQRGEGNPFFLEELARAALEYGEGAADTFVPDTIQGVLMARMDRLPEMPRRVLQTASVLGREVPLRLLEMVCPEPAGLAEQLQELQSLEFVYEQAGPERGFVFKHALTQDVAYETLLEGRRRALHAAAGRALESLYAGRLEEVYDRLAHHYSKTDEAPKAIEYLTLFADRAARMHAHSDAARALEEALEHVVRLPAGEQDRRLVELALQLSGSHYFLGRFPDSVELLERNRSRMEQLDDQRLAGRFFFELAHAHSHLGDYRQAVACCKRAISHAERVADWETCGKACYVLCKESMWVSRFAEGLEHGRRAVEYLELTGERWWLGQSLCWQGINRYFMGQLDEALECAAGGFAIGEQLGDHRLQSYAAWNRAWFSATRGDGQVAIDWGHRSIELSPDPLNNAFSLGWTGYAYLEQGDAERAIALMGRSIELLAGMRYSRLVGWFRGWLAEAYLLAGDPARANEEAKLGLQTSLDAGFTWAVGLAERARGHIARAGGDMGEAQRWLSKALATFEKTESRFDAARTHFALARLSSEQGDAPSAAAHREAARRLLTALGLAAEVADRRSANAAGQ</sequence>
<evidence type="ECO:0000313" key="10">
    <source>
        <dbReference type="Proteomes" id="UP000295818"/>
    </source>
</evidence>
<keyword evidence="5" id="KW-0067">ATP-binding</keyword>
<evidence type="ECO:0000256" key="5">
    <source>
        <dbReference type="ARBA" id="ARBA00022840"/>
    </source>
</evidence>
<dbReference type="PROSITE" id="PS50199">
    <property type="entry name" value="ZF_RANBP2_2"/>
    <property type="match status" value="1"/>
</dbReference>
<dbReference type="SUPFAM" id="SSF48452">
    <property type="entry name" value="TPR-like"/>
    <property type="match status" value="2"/>
</dbReference>
<feature type="domain" description="RanBP2-type" evidence="7">
    <location>
        <begin position="87"/>
        <end position="116"/>
    </location>
</feature>
<keyword evidence="3" id="KW-0863">Zinc-finger</keyword>
<dbReference type="Gene3D" id="1.25.40.10">
    <property type="entry name" value="Tetratricopeptide repeat domain"/>
    <property type="match status" value="2"/>
</dbReference>
<dbReference type="Gene3D" id="3.30.70.1230">
    <property type="entry name" value="Nucleotide cyclase"/>
    <property type="match status" value="1"/>
</dbReference>
<dbReference type="CDD" id="cd00093">
    <property type="entry name" value="HTH_XRE"/>
    <property type="match status" value="1"/>
</dbReference>
<reference evidence="9 10" key="1">
    <citation type="journal article" date="2015" name="Stand. Genomic Sci.">
        <title>Genomic Encyclopedia of Bacterial and Archaeal Type Strains, Phase III: the genomes of soil and plant-associated and newly described type strains.</title>
        <authorList>
            <person name="Whitman W.B."/>
            <person name="Woyke T."/>
            <person name="Klenk H.P."/>
            <person name="Zhou Y."/>
            <person name="Lilburn T.G."/>
            <person name="Beck B.J."/>
            <person name="De Vos P."/>
            <person name="Vandamme P."/>
            <person name="Eisen J.A."/>
            <person name="Garrity G."/>
            <person name="Hugenholtz P."/>
            <person name="Kyrpides N.C."/>
        </authorList>
    </citation>
    <scope>NUCLEOTIDE SEQUENCE [LARGE SCALE GENOMIC DNA]</scope>
    <source>
        <strain evidence="9 10">VKM Ac-2538</strain>
    </source>
</reference>
<gene>
    <name evidence="9" type="ORF">EV644_13428</name>
</gene>
<dbReference type="Pfam" id="PF12773">
    <property type="entry name" value="DZR"/>
    <property type="match status" value="1"/>
</dbReference>
<dbReference type="SMART" id="SM00044">
    <property type="entry name" value="CYCc"/>
    <property type="match status" value="1"/>
</dbReference>
<dbReference type="PROSITE" id="PS50943">
    <property type="entry name" value="HTH_CROC1"/>
    <property type="match status" value="1"/>
</dbReference>
<keyword evidence="2" id="KW-0547">Nucleotide-binding</keyword>
<proteinExistence type="predicted"/>
<dbReference type="InterPro" id="IPR001054">
    <property type="entry name" value="A/G_cyclase"/>
</dbReference>
<dbReference type="InterPro" id="IPR041664">
    <property type="entry name" value="AAA_16"/>
</dbReference>
<dbReference type="SMART" id="SM00530">
    <property type="entry name" value="HTH_XRE"/>
    <property type="match status" value="1"/>
</dbReference>
<evidence type="ECO:0000256" key="4">
    <source>
        <dbReference type="ARBA" id="ARBA00022833"/>
    </source>
</evidence>
<dbReference type="Proteomes" id="UP000295818">
    <property type="component" value="Unassembled WGS sequence"/>
</dbReference>
<dbReference type="SUPFAM" id="SSF47413">
    <property type="entry name" value="lambda repressor-like DNA-binding domains"/>
    <property type="match status" value="1"/>
</dbReference>
<dbReference type="InterPro" id="IPR001876">
    <property type="entry name" value="Znf_RanBP2"/>
</dbReference>
<dbReference type="EMBL" id="SLWM01000034">
    <property type="protein sequence ID" value="TCO10280.1"/>
    <property type="molecule type" value="Genomic_DNA"/>
</dbReference>
<evidence type="ECO:0000256" key="2">
    <source>
        <dbReference type="ARBA" id="ARBA00022741"/>
    </source>
</evidence>
<dbReference type="Gene3D" id="1.10.260.40">
    <property type="entry name" value="lambda repressor-like DNA-binding domains"/>
    <property type="match status" value="1"/>
</dbReference>
<organism evidence="9 10">
    <name type="scientific">Kribbella orskensis</name>
    <dbReference type="NCBI Taxonomy" id="2512216"/>
    <lineage>
        <taxon>Bacteria</taxon>
        <taxon>Bacillati</taxon>
        <taxon>Actinomycetota</taxon>
        <taxon>Actinomycetes</taxon>
        <taxon>Propionibacteriales</taxon>
        <taxon>Kribbellaceae</taxon>
        <taxon>Kribbella</taxon>
    </lineage>
</organism>
<comment type="caution">
    <text evidence="9">The sequence shown here is derived from an EMBL/GenBank/DDBJ whole genome shotgun (WGS) entry which is preliminary data.</text>
</comment>
<dbReference type="InterPro" id="IPR019734">
    <property type="entry name" value="TPR_rpt"/>
</dbReference>
<dbReference type="CDD" id="cd07302">
    <property type="entry name" value="CHD"/>
    <property type="match status" value="1"/>
</dbReference>
<dbReference type="Pfam" id="PF13181">
    <property type="entry name" value="TPR_8"/>
    <property type="match status" value="1"/>
</dbReference>
<evidence type="ECO:0000313" key="9">
    <source>
        <dbReference type="EMBL" id="TCO10280.1"/>
    </source>
</evidence>
<dbReference type="PROSITE" id="PS01358">
    <property type="entry name" value="ZF_RANBP2_1"/>
    <property type="match status" value="1"/>
</dbReference>
<dbReference type="InterPro" id="IPR027417">
    <property type="entry name" value="P-loop_NTPase"/>
</dbReference>
<dbReference type="SMART" id="SM00028">
    <property type="entry name" value="TPR"/>
    <property type="match status" value="2"/>
</dbReference>
<dbReference type="InterPro" id="IPR011990">
    <property type="entry name" value="TPR-like_helical_dom_sf"/>
</dbReference>
<dbReference type="PROSITE" id="PS50125">
    <property type="entry name" value="GUANYLATE_CYCLASE_2"/>
    <property type="match status" value="1"/>
</dbReference>
<dbReference type="Pfam" id="PF13560">
    <property type="entry name" value="HTH_31"/>
    <property type="match status" value="1"/>
</dbReference>
<evidence type="ECO:0000256" key="1">
    <source>
        <dbReference type="ARBA" id="ARBA00022723"/>
    </source>
</evidence>
<evidence type="ECO:0000259" key="8">
    <source>
        <dbReference type="PROSITE" id="PS50943"/>
    </source>
</evidence>
<protein>
    <submittedName>
        <fullName evidence="9">Tetratricopeptide repeat protein</fullName>
    </submittedName>
</protein>
<dbReference type="InterPro" id="IPR025874">
    <property type="entry name" value="DZR"/>
</dbReference>
<dbReference type="Pfam" id="PF00211">
    <property type="entry name" value="Guanylate_cyc"/>
    <property type="match status" value="1"/>
</dbReference>
<dbReference type="RefSeq" id="WP_158293086.1">
    <property type="nucleotide sequence ID" value="NZ_SLWM01000034.1"/>
</dbReference>
<dbReference type="SUPFAM" id="SSF52540">
    <property type="entry name" value="P-loop containing nucleoside triphosphate hydrolases"/>
    <property type="match status" value="1"/>
</dbReference>
<dbReference type="Pfam" id="PF13191">
    <property type="entry name" value="AAA_16"/>
    <property type="match status" value="1"/>
</dbReference>
<feature type="domain" description="HTH cro/C1-type" evidence="8">
    <location>
        <begin position="13"/>
        <end position="68"/>
    </location>
</feature>
<dbReference type="InterPro" id="IPR001387">
    <property type="entry name" value="Cro/C1-type_HTH"/>
</dbReference>
<keyword evidence="1" id="KW-0479">Metal-binding</keyword>
<accession>A0ABY2B883</accession>
<feature type="domain" description="Guanylate cyclase" evidence="6">
    <location>
        <begin position="174"/>
        <end position="297"/>
    </location>
</feature>
<dbReference type="PANTHER" id="PTHR16305:SF28">
    <property type="entry name" value="GUANYLATE CYCLASE DOMAIN-CONTAINING PROTEIN"/>
    <property type="match status" value="1"/>
</dbReference>
<keyword evidence="10" id="KW-1185">Reference proteome</keyword>